<dbReference type="CDD" id="cd10432">
    <property type="entry name" value="BI-1-like_bacterial"/>
    <property type="match status" value="1"/>
</dbReference>
<evidence type="ECO:0000256" key="3">
    <source>
        <dbReference type="ARBA" id="ARBA00022692"/>
    </source>
</evidence>
<feature type="transmembrane region" description="Helical" evidence="6">
    <location>
        <begin position="67"/>
        <end position="85"/>
    </location>
</feature>
<dbReference type="Proteomes" id="UP000000664">
    <property type="component" value="Chromosome"/>
</dbReference>
<evidence type="ECO:0000256" key="1">
    <source>
        <dbReference type="ARBA" id="ARBA00004141"/>
    </source>
</evidence>
<dbReference type="GO" id="GO:0016020">
    <property type="term" value="C:membrane"/>
    <property type="evidence" value="ECO:0007669"/>
    <property type="project" value="UniProtKB-SubCell"/>
</dbReference>
<feature type="transmembrane region" description="Helical" evidence="6">
    <location>
        <begin position="176"/>
        <end position="193"/>
    </location>
</feature>
<dbReference type="PANTHER" id="PTHR23291">
    <property type="entry name" value="BAX INHIBITOR-RELATED"/>
    <property type="match status" value="1"/>
</dbReference>
<feature type="transmembrane region" description="Helical" evidence="6">
    <location>
        <begin position="152"/>
        <end position="170"/>
    </location>
</feature>
<comment type="subcellular location">
    <subcellularLocation>
        <location evidence="1">Membrane</location>
        <topology evidence="1">Multi-pass membrane protein</topology>
    </subcellularLocation>
</comment>
<feature type="transmembrane region" description="Helical" evidence="6">
    <location>
        <begin position="214"/>
        <end position="237"/>
    </location>
</feature>
<evidence type="ECO:0000256" key="6">
    <source>
        <dbReference type="RuleBase" id="RU004379"/>
    </source>
</evidence>
<name>A0A805ZRA4_LACGA</name>
<dbReference type="Pfam" id="PF01027">
    <property type="entry name" value="Bax1-I"/>
    <property type="match status" value="1"/>
</dbReference>
<evidence type="ECO:0000256" key="2">
    <source>
        <dbReference type="ARBA" id="ARBA00010350"/>
    </source>
</evidence>
<evidence type="ECO:0000256" key="4">
    <source>
        <dbReference type="ARBA" id="ARBA00022989"/>
    </source>
</evidence>
<dbReference type="EMBL" id="CP000413">
    <property type="protein sequence ID" value="ABJ60858.1"/>
    <property type="molecule type" value="Genomic_DNA"/>
</dbReference>
<feature type="transmembrane region" description="Helical" evidence="6">
    <location>
        <begin position="92"/>
        <end position="115"/>
    </location>
</feature>
<dbReference type="KEGG" id="lga:LGAS_1502"/>
<keyword evidence="5 6" id="KW-0472">Membrane</keyword>
<reference evidence="7 8" key="1">
    <citation type="journal article" date="2006" name="Proc. Natl. Acad. Sci. U.S.A.">
        <title>Comparative genomics of the lactic acid bacteria.</title>
        <authorList>
            <person name="Makarova K."/>
            <person name="Slesarev A."/>
            <person name="Wolf Y."/>
            <person name="Sorokin A."/>
            <person name="Mirkin B."/>
            <person name="Koonin E."/>
            <person name="Pavlov A."/>
            <person name="Pavlova N."/>
            <person name="Karamychev V."/>
            <person name="Polouchine N."/>
            <person name="Shakhova V."/>
            <person name="Grigoriev I."/>
            <person name="Lou Y."/>
            <person name="Rohksar D."/>
            <person name="Lucas S."/>
            <person name="Huang K."/>
            <person name="Goodstein D.M."/>
            <person name="Hawkins T."/>
            <person name="Plengvidhya V."/>
            <person name="Welker D."/>
            <person name="Hughes J."/>
            <person name="Goh Y."/>
            <person name="Benson A."/>
            <person name="Baldwin K."/>
            <person name="Lee J.H."/>
            <person name="Diaz-Muniz I."/>
            <person name="Dosti B."/>
            <person name="Smeianov V."/>
            <person name="Wechter W."/>
            <person name="Barabote R."/>
            <person name="Lorca G."/>
            <person name="Altermann E."/>
            <person name="Barrangou R."/>
            <person name="Ganesan B."/>
            <person name="Xie Y."/>
            <person name="Rawsthorne H."/>
            <person name="Tamir D."/>
            <person name="Parker C."/>
            <person name="Breidt F."/>
            <person name="Broadbent J."/>
            <person name="Hutkins R."/>
            <person name="O'Sullivan D."/>
            <person name="Steele J."/>
            <person name="Unlu G."/>
            <person name="Saier M."/>
            <person name="Klaenhammer T."/>
            <person name="Richardson P."/>
            <person name="Kozyavkin S."/>
            <person name="Weimer B."/>
            <person name="Mills D."/>
        </authorList>
    </citation>
    <scope>NUCLEOTIDE SEQUENCE [LARGE SCALE GENOMIC DNA]</scope>
    <source>
        <strain evidence="8">ATCC 33323 / DSM 20243 / BCRC 14619 / CIP 102991 / JCM 1131 / KCTC 3163 / NCIMB 11718 / NCTC 13722 / AM63</strain>
    </source>
</reference>
<keyword evidence="4 6" id="KW-1133">Transmembrane helix</keyword>
<organism evidence="7 8">
    <name type="scientific">Lactobacillus gasseri (strain ATCC 33323 / DSM 20243 / BCRC 14619 / CIP 102991 / JCM 1131 / KCTC 3163 / NCIMB 11718 / NCTC 13722 / AM63)</name>
    <dbReference type="NCBI Taxonomy" id="324831"/>
    <lineage>
        <taxon>Bacteria</taxon>
        <taxon>Bacillati</taxon>
        <taxon>Bacillota</taxon>
        <taxon>Bacilli</taxon>
        <taxon>Lactobacillales</taxon>
        <taxon>Lactobacillaceae</taxon>
        <taxon>Lactobacillus</taxon>
    </lineage>
</organism>
<evidence type="ECO:0000313" key="8">
    <source>
        <dbReference type="Proteomes" id="UP000000664"/>
    </source>
</evidence>
<evidence type="ECO:0000313" key="7">
    <source>
        <dbReference type="EMBL" id="ABJ60858.1"/>
    </source>
</evidence>
<sequence length="243" mass="26806">MKEGELMNNFSQEPERRTIVDVTGLNRFLSRMYGMMTIAVLVSALSAYLTMTVFRTQVMTLFASNPAMTWILLLVPLALTFGISFRATRNPVASFVMLMIMAIVYGVEFSLIAGAYTGRSIASAFVASSTVFITMAVIGTTTKKNLNNLGSYASAALIGLIVAMLINMFLRNPMVSYIFSFIAVIIFTILTAWDAQRMKQIYENYGGQVSVDGLAVAGALALYLDFVNLFLQFLQIFGFSDRN</sequence>
<keyword evidence="3 6" id="KW-0812">Transmembrane</keyword>
<proteinExistence type="inferred from homology"/>
<gene>
    <name evidence="7" type="ordered locus">LGAS_1502</name>
</gene>
<dbReference type="AlphaFoldDB" id="A0A805ZRA4"/>
<evidence type="ECO:0000256" key="5">
    <source>
        <dbReference type="ARBA" id="ARBA00023136"/>
    </source>
</evidence>
<dbReference type="InterPro" id="IPR006214">
    <property type="entry name" value="Bax_inhibitor_1-related"/>
</dbReference>
<feature type="transmembrane region" description="Helical" evidence="6">
    <location>
        <begin position="121"/>
        <end position="140"/>
    </location>
</feature>
<accession>A0A805ZRA4</accession>
<dbReference type="PANTHER" id="PTHR23291:SF50">
    <property type="entry name" value="PROTEIN LIFEGUARD 4"/>
    <property type="match status" value="1"/>
</dbReference>
<comment type="similarity">
    <text evidence="2 6">Belongs to the BI1 family.</text>
</comment>
<protein>
    <submittedName>
        <fullName evidence="7">Integral membrane protein, interacts with FtsH</fullName>
    </submittedName>
</protein>
<feature type="transmembrane region" description="Helical" evidence="6">
    <location>
        <begin position="33"/>
        <end position="55"/>
    </location>
</feature>